<evidence type="ECO:0000256" key="3">
    <source>
        <dbReference type="ARBA" id="ARBA00022525"/>
    </source>
</evidence>
<sequence length="268" mass="29678">MCKYLTASILALVTILLTIPPNLSSSSSTFKDDDQDPNQCCRLSTNPNDIKFLLFPDERNPDYYTEIIFNDVESLANSLFQPGIQTILITHGFRSDFNSPSCKNPKRALLQYGPGPSKANIIVATWGPLSTPFPLTFSLNWYTHVLENVPIVGERIGDFIKFLVGQEVVRLDQIYLIGHSLGAHVMGIAGKQVQKTFGNNQKVGRITAKQLLLFSLIIRMLGLDPALVGKWPEDDSLNLINGDAFFIDIIHTNSGKLGMIGQVNNKLT</sequence>
<dbReference type="PANTHER" id="PTHR11610:SF173">
    <property type="entry name" value="LIPASE DOMAIN-CONTAINING PROTEIN-RELATED"/>
    <property type="match status" value="1"/>
</dbReference>
<dbReference type="PANTHER" id="PTHR11610">
    <property type="entry name" value="LIPASE"/>
    <property type="match status" value="1"/>
</dbReference>
<reference evidence="7 8" key="1">
    <citation type="journal article" date="2016" name="Genome Biol. Evol.">
        <title>Gene Family Evolution Reflects Adaptation to Soil Environmental Stressors in the Genome of the Collembolan Orchesella cincta.</title>
        <authorList>
            <person name="Faddeeva-Vakhrusheva A."/>
            <person name="Derks M.F."/>
            <person name="Anvar S.Y."/>
            <person name="Agamennone V."/>
            <person name="Suring W."/>
            <person name="Smit S."/>
            <person name="van Straalen N.M."/>
            <person name="Roelofs D."/>
        </authorList>
    </citation>
    <scope>NUCLEOTIDE SEQUENCE [LARGE SCALE GENOMIC DNA]</scope>
    <source>
        <tissue evidence="7">Mixed pool</tissue>
    </source>
</reference>
<dbReference type="GO" id="GO:0005615">
    <property type="term" value="C:extracellular space"/>
    <property type="evidence" value="ECO:0007669"/>
    <property type="project" value="TreeGrafter"/>
</dbReference>
<evidence type="ECO:0000256" key="2">
    <source>
        <dbReference type="ARBA" id="ARBA00010701"/>
    </source>
</evidence>
<dbReference type="GO" id="GO:0017171">
    <property type="term" value="F:serine hydrolase activity"/>
    <property type="evidence" value="ECO:0007669"/>
    <property type="project" value="TreeGrafter"/>
</dbReference>
<dbReference type="InterPro" id="IPR013818">
    <property type="entry name" value="Lipase"/>
</dbReference>
<organism evidence="7 8">
    <name type="scientific">Orchesella cincta</name>
    <name type="common">Springtail</name>
    <name type="synonym">Podura cincta</name>
    <dbReference type="NCBI Taxonomy" id="48709"/>
    <lineage>
        <taxon>Eukaryota</taxon>
        <taxon>Metazoa</taxon>
        <taxon>Ecdysozoa</taxon>
        <taxon>Arthropoda</taxon>
        <taxon>Hexapoda</taxon>
        <taxon>Collembola</taxon>
        <taxon>Entomobryomorpha</taxon>
        <taxon>Entomobryoidea</taxon>
        <taxon>Orchesellidae</taxon>
        <taxon>Orchesellinae</taxon>
        <taxon>Orchesella</taxon>
    </lineage>
</organism>
<dbReference type="InterPro" id="IPR029058">
    <property type="entry name" value="AB_hydrolase_fold"/>
</dbReference>
<keyword evidence="3" id="KW-0964">Secreted</keyword>
<name>A0A1D2M8N8_ORCCI</name>
<evidence type="ECO:0000259" key="6">
    <source>
        <dbReference type="Pfam" id="PF00151"/>
    </source>
</evidence>
<feature type="domain" description="Lipase" evidence="6">
    <location>
        <begin position="36"/>
        <end position="256"/>
    </location>
</feature>
<comment type="caution">
    <text evidence="7">The sequence shown here is derived from an EMBL/GenBank/DDBJ whole genome shotgun (WGS) entry which is preliminary data.</text>
</comment>
<evidence type="ECO:0000256" key="5">
    <source>
        <dbReference type="SAM" id="SignalP"/>
    </source>
</evidence>
<dbReference type="Proteomes" id="UP000094527">
    <property type="component" value="Unassembled WGS sequence"/>
</dbReference>
<evidence type="ECO:0000256" key="1">
    <source>
        <dbReference type="ARBA" id="ARBA00004613"/>
    </source>
</evidence>
<dbReference type="STRING" id="48709.A0A1D2M8N8"/>
<proteinExistence type="inferred from homology"/>
<evidence type="ECO:0000313" key="7">
    <source>
        <dbReference type="EMBL" id="ODM89347.1"/>
    </source>
</evidence>
<evidence type="ECO:0000256" key="4">
    <source>
        <dbReference type="RuleBase" id="RU004262"/>
    </source>
</evidence>
<dbReference type="GO" id="GO:0016298">
    <property type="term" value="F:lipase activity"/>
    <property type="evidence" value="ECO:0007669"/>
    <property type="project" value="InterPro"/>
</dbReference>
<feature type="chain" id="PRO_5008903634" evidence="5">
    <location>
        <begin position="25"/>
        <end position="268"/>
    </location>
</feature>
<accession>A0A1D2M8N8</accession>
<comment type="subcellular location">
    <subcellularLocation>
        <location evidence="1">Secreted</location>
    </subcellularLocation>
</comment>
<dbReference type="GO" id="GO:0016042">
    <property type="term" value="P:lipid catabolic process"/>
    <property type="evidence" value="ECO:0007669"/>
    <property type="project" value="TreeGrafter"/>
</dbReference>
<dbReference type="OrthoDB" id="199913at2759"/>
<evidence type="ECO:0000313" key="8">
    <source>
        <dbReference type="Proteomes" id="UP000094527"/>
    </source>
</evidence>
<dbReference type="InterPro" id="IPR000734">
    <property type="entry name" value="TAG_lipase"/>
</dbReference>
<dbReference type="SUPFAM" id="SSF53474">
    <property type="entry name" value="alpha/beta-Hydrolases"/>
    <property type="match status" value="1"/>
</dbReference>
<dbReference type="Gene3D" id="3.40.50.1820">
    <property type="entry name" value="alpha/beta hydrolase"/>
    <property type="match status" value="1"/>
</dbReference>
<keyword evidence="8" id="KW-1185">Reference proteome</keyword>
<dbReference type="AlphaFoldDB" id="A0A1D2M8N8"/>
<gene>
    <name evidence="7" type="ORF">Ocin01_17335</name>
</gene>
<keyword evidence="5" id="KW-0732">Signal</keyword>
<feature type="signal peptide" evidence="5">
    <location>
        <begin position="1"/>
        <end position="24"/>
    </location>
</feature>
<comment type="similarity">
    <text evidence="2 4">Belongs to the AB hydrolase superfamily. Lipase family.</text>
</comment>
<protein>
    <submittedName>
        <fullName evidence="7">Phospholipase A1</fullName>
    </submittedName>
</protein>
<dbReference type="EMBL" id="LJIJ01002708">
    <property type="protein sequence ID" value="ODM89347.1"/>
    <property type="molecule type" value="Genomic_DNA"/>
</dbReference>
<dbReference type="Pfam" id="PF00151">
    <property type="entry name" value="Lipase"/>
    <property type="match status" value="1"/>
</dbReference>